<feature type="region of interest" description="Disordered" evidence="1">
    <location>
        <begin position="121"/>
        <end position="182"/>
    </location>
</feature>
<dbReference type="EMBL" id="VZRT01002489">
    <property type="protein sequence ID" value="NWW38543.1"/>
    <property type="molecule type" value="Genomic_DNA"/>
</dbReference>
<feature type="region of interest" description="Disordered" evidence="1">
    <location>
        <begin position="1"/>
        <end position="26"/>
    </location>
</feature>
<evidence type="ECO:0000313" key="2">
    <source>
        <dbReference type="EMBL" id="NWW38543.1"/>
    </source>
</evidence>
<feature type="non-terminal residue" evidence="2">
    <location>
        <position position="182"/>
    </location>
</feature>
<proteinExistence type="predicted"/>
<dbReference type="Proteomes" id="UP000545574">
    <property type="component" value="Unassembled WGS sequence"/>
</dbReference>
<feature type="region of interest" description="Disordered" evidence="1">
    <location>
        <begin position="44"/>
        <end position="95"/>
    </location>
</feature>
<protein>
    <submittedName>
        <fullName evidence="2">ATG9A protein</fullName>
    </submittedName>
</protein>
<name>A0A7K6MPS3_PANBI</name>
<feature type="non-terminal residue" evidence="2">
    <location>
        <position position="1"/>
    </location>
</feature>
<gene>
    <name evidence="2" type="primary">Atg9a_1</name>
    <name evidence="2" type="ORF">PANBIA_R14065</name>
</gene>
<evidence type="ECO:0000313" key="3">
    <source>
        <dbReference type="Proteomes" id="UP000545574"/>
    </source>
</evidence>
<evidence type="ECO:0000256" key="1">
    <source>
        <dbReference type="SAM" id="MobiDB-lite"/>
    </source>
</evidence>
<accession>A0A7K6MPS3</accession>
<feature type="compositionally biased region" description="Low complexity" evidence="1">
    <location>
        <begin position="49"/>
        <end position="62"/>
    </location>
</feature>
<keyword evidence="3" id="KW-1185">Reference proteome</keyword>
<sequence>PPRHLRGGGPLAASLLSEDSAGGPEGLVAGGVAASGLVARDPRFGQPCGTASATASLLASGGNPLGTAPCGAPDSGGEQQSPQDRPALSESRLRSLSRSALLAEVASAEMSLHAIYLHQLHQQQQQPQGPGPQPAGAWVTAGPPKHPFVTTGKHRPLGVSHGAGGTLLTPLHHGAGPGGRAG</sequence>
<comment type="caution">
    <text evidence="2">The sequence shown here is derived from an EMBL/GenBank/DDBJ whole genome shotgun (WGS) entry which is preliminary data.</text>
</comment>
<organism evidence="2 3">
    <name type="scientific">Panurus biarmicus</name>
    <name type="common">Bearded tit</name>
    <dbReference type="NCBI Taxonomy" id="181101"/>
    <lineage>
        <taxon>Eukaryota</taxon>
        <taxon>Metazoa</taxon>
        <taxon>Chordata</taxon>
        <taxon>Craniata</taxon>
        <taxon>Vertebrata</taxon>
        <taxon>Euteleostomi</taxon>
        <taxon>Archelosauria</taxon>
        <taxon>Archosauria</taxon>
        <taxon>Dinosauria</taxon>
        <taxon>Saurischia</taxon>
        <taxon>Theropoda</taxon>
        <taxon>Coelurosauria</taxon>
        <taxon>Aves</taxon>
        <taxon>Neognathae</taxon>
        <taxon>Neoaves</taxon>
        <taxon>Telluraves</taxon>
        <taxon>Australaves</taxon>
        <taxon>Passeriformes</taxon>
        <taxon>Sylvioidea</taxon>
        <taxon>Sylviidae</taxon>
        <taxon>Sylviidae incertae sedis</taxon>
        <taxon>Panurus</taxon>
    </lineage>
</organism>
<reference evidence="2 3" key="1">
    <citation type="submission" date="2019-09" db="EMBL/GenBank/DDBJ databases">
        <title>Bird 10,000 Genomes (B10K) Project - Family phase.</title>
        <authorList>
            <person name="Zhang G."/>
        </authorList>
    </citation>
    <scope>NUCLEOTIDE SEQUENCE [LARGE SCALE GENOMIC DNA]</scope>
    <source>
        <strain evidence="2">B10K-DU-030-18</strain>
    </source>
</reference>
<dbReference type="AlphaFoldDB" id="A0A7K6MPS3"/>